<keyword evidence="2" id="KW-0238">DNA-binding</keyword>
<dbReference type="PANTHER" id="PTHR34585">
    <property type="match status" value="1"/>
</dbReference>
<dbReference type="InterPro" id="IPR009061">
    <property type="entry name" value="DNA-bd_dom_put_sf"/>
</dbReference>
<evidence type="ECO:0000313" key="3">
    <source>
        <dbReference type="Proteomes" id="UP000236893"/>
    </source>
</evidence>
<dbReference type="PANTHER" id="PTHR34585:SF22">
    <property type="entry name" value="HELIX-TURN-HELIX DOMAIN-CONTAINING PROTEIN"/>
    <property type="match status" value="1"/>
</dbReference>
<dbReference type="Pfam" id="PF12728">
    <property type="entry name" value="HTH_17"/>
    <property type="match status" value="1"/>
</dbReference>
<dbReference type="Proteomes" id="UP000236893">
    <property type="component" value="Unassembled WGS sequence"/>
</dbReference>
<protein>
    <submittedName>
        <fullName evidence="2">DNA-binding protein</fullName>
    </submittedName>
</protein>
<dbReference type="GO" id="GO:0003677">
    <property type="term" value="F:DNA binding"/>
    <property type="evidence" value="ECO:0007669"/>
    <property type="project" value="UniProtKB-KW"/>
</dbReference>
<feature type="domain" description="Helix-turn-helix" evidence="1">
    <location>
        <begin position="44"/>
        <end position="84"/>
    </location>
</feature>
<dbReference type="SUPFAM" id="SSF46955">
    <property type="entry name" value="Putative DNA-binding domain"/>
    <property type="match status" value="1"/>
</dbReference>
<keyword evidence="3" id="KW-1185">Reference proteome</keyword>
<comment type="caution">
    <text evidence="2">The sequence shown here is derived from an EMBL/GenBank/DDBJ whole genome shotgun (WGS) entry which is preliminary data.</text>
</comment>
<organism evidence="2 3">
    <name type="scientific">Solitalea longa</name>
    <dbReference type="NCBI Taxonomy" id="2079460"/>
    <lineage>
        <taxon>Bacteria</taxon>
        <taxon>Pseudomonadati</taxon>
        <taxon>Bacteroidota</taxon>
        <taxon>Sphingobacteriia</taxon>
        <taxon>Sphingobacteriales</taxon>
        <taxon>Sphingobacteriaceae</taxon>
        <taxon>Solitalea</taxon>
    </lineage>
</organism>
<name>A0A2S4ZWL8_9SPHI</name>
<dbReference type="InterPro" id="IPR041657">
    <property type="entry name" value="HTH_17"/>
</dbReference>
<sequence length="92" mass="10855">MEAVILTKDAYNDLVGKLETIQDLITRKERPEDKFLDNQDFMFLMKVSKRTAQSWRDEGKIAFSQIGAKIYYRMTDVQELLNSNYNKPFGRK</sequence>
<dbReference type="RefSeq" id="WP_103790719.1">
    <property type="nucleotide sequence ID" value="NZ_PQVF01000020.1"/>
</dbReference>
<evidence type="ECO:0000313" key="2">
    <source>
        <dbReference type="EMBL" id="POY34695.1"/>
    </source>
</evidence>
<evidence type="ECO:0000259" key="1">
    <source>
        <dbReference type="Pfam" id="PF12728"/>
    </source>
</evidence>
<dbReference type="EMBL" id="PQVF01000020">
    <property type="protein sequence ID" value="POY34695.1"/>
    <property type="molecule type" value="Genomic_DNA"/>
</dbReference>
<gene>
    <name evidence="2" type="ORF">C3K47_18845</name>
</gene>
<dbReference type="AlphaFoldDB" id="A0A2S4ZWL8"/>
<proteinExistence type="predicted"/>
<accession>A0A2S4ZWL8</accession>
<dbReference type="OrthoDB" id="961769at2"/>
<reference evidence="2 3" key="1">
    <citation type="submission" date="2018-01" db="EMBL/GenBank/DDBJ databases">
        <authorList>
            <person name="Gaut B.S."/>
            <person name="Morton B.R."/>
            <person name="Clegg M.T."/>
            <person name="Duvall M.R."/>
        </authorList>
    </citation>
    <scope>NUCLEOTIDE SEQUENCE [LARGE SCALE GENOMIC DNA]</scope>
    <source>
        <strain evidence="2 3">HR-AV</strain>
    </source>
</reference>